<dbReference type="SUPFAM" id="SSF75304">
    <property type="entry name" value="Amidase signature (AS) enzymes"/>
    <property type="match status" value="1"/>
</dbReference>
<proteinExistence type="predicted"/>
<name>A0A933RX08_RHOPL</name>
<dbReference type="Proteomes" id="UP000782519">
    <property type="component" value="Unassembled WGS sequence"/>
</dbReference>
<evidence type="ECO:0000313" key="3">
    <source>
        <dbReference type="Proteomes" id="UP000782519"/>
    </source>
</evidence>
<dbReference type="GO" id="GO:0003824">
    <property type="term" value="F:catalytic activity"/>
    <property type="evidence" value="ECO:0007669"/>
    <property type="project" value="InterPro"/>
</dbReference>
<gene>
    <name evidence="2" type="ORF">HZA66_11070</name>
</gene>
<dbReference type="PANTHER" id="PTHR11895">
    <property type="entry name" value="TRANSAMIDASE"/>
    <property type="match status" value="1"/>
</dbReference>
<dbReference type="Gene3D" id="3.90.1300.10">
    <property type="entry name" value="Amidase signature (AS) domain"/>
    <property type="match status" value="1"/>
</dbReference>
<reference evidence="2" key="1">
    <citation type="submission" date="2020-07" db="EMBL/GenBank/DDBJ databases">
        <title>Huge and variable diversity of episymbiotic CPR bacteria and DPANN archaea in groundwater ecosystems.</title>
        <authorList>
            <person name="He C.Y."/>
            <person name="Keren R."/>
            <person name="Whittaker M."/>
            <person name="Farag I.F."/>
            <person name="Doudna J."/>
            <person name="Cate J.H.D."/>
            <person name="Banfield J.F."/>
        </authorList>
    </citation>
    <scope>NUCLEOTIDE SEQUENCE</scope>
    <source>
        <strain evidence="2">NC_groundwater_1818_Pr3_B-0.1um_66_35</strain>
    </source>
</reference>
<evidence type="ECO:0000313" key="2">
    <source>
        <dbReference type="EMBL" id="MBI5129973.1"/>
    </source>
</evidence>
<evidence type="ECO:0000259" key="1">
    <source>
        <dbReference type="Pfam" id="PF01425"/>
    </source>
</evidence>
<protein>
    <submittedName>
        <fullName evidence="2">Amidase</fullName>
    </submittedName>
</protein>
<accession>A0A933RX08</accession>
<dbReference type="AlphaFoldDB" id="A0A933RX08"/>
<dbReference type="PANTHER" id="PTHR11895:SF76">
    <property type="entry name" value="INDOLEACETAMIDE HYDROLASE"/>
    <property type="match status" value="1"/>
</dbReference>
<sequence>MAADQALIRETACAVVDRLKAGEVTPLDLLDVLEKRIAEVDGAVNALPTLCFDRARAHAAALMKKPVSERGVLAGLPLPIKDLTAVAGVLTTQGSPIYKDHVPASSDLMVDHLEANGAVVYAKSNTPEFGAGANTFNEVFGATRNPWDLARSAAGSSGGAAAALASGTAWLAQGSDMGGSLRNPASFCGIVGLRPSFGRVAHTPAAAIDRNLGVNGPMARNVEDVALLLDAMSGEYAADPLSLPSPASSFLAAARSRTKPLRVAFSPDLGITPVDPEVAAITRKAAERFAEAGIIVEQAQPDLSEAHECFHVLRAFDFAISKAELLRTKRDLLKPEVIWNIEQGLALSVDDLAKAEAQRVAMTARTIAFFNNYDLLLCPATITAPFPVEQRYLAECNGHKFDNYVEWLGIVYAITLVCCPALSLPCGFTSTGLPVGLQMIARPRNEAGLLAGAALLEDVLGLRGSTPIDPRPAPASL</sequence>
<dbReference type="InterPro" id="IPR036928">
    <property type="entry name" value="AS_sf"/>
</dbReference>
<dbReference type="InterPro" id="IPR000120">
    <property type="entry name" value="Amidase"/>
</dbReference>
<dbReference type="EMBL" id="JACRJB010000028">
    <property type="protein sequence ID" value="MBI5129973.1"/>
    <property type="molecule type" value="Genomic_DNA"/>
</dbReference>
<dbReference type="InterPro" id="IPR023631">
    <property type="entry name" value="Amidase_dom"/>
</dbReference>
<dbReference type="Pfam" id="PF01425">
    <property type="entry name" value="Amidase"/>
    <property type="match status" value="1"/>
</dbReference>
<organism evidence="2 3">
    <name type="scientific">Rhodopseudomonas palustris</name>
    <dbReference type="NCBI Taxonomy" id="1076"/>
    <lineage>
        <taxon>Bacteria</taxon>
        <taxon>Pseudomonadati</taxon>
        <taxon>Pseudomonadota</taxon>
        <taxon>Alphaproteobacteria</taxon>
        <taxon>Hyphomicrobiales</taxon>
        <taxon>Nitrobacteraceae</taxon>
        <taxon>Rhodopseudomonas</taxon>
    </lineage>
</organism>
<comment type="caution">
    <text evidence="2">The sequence shown here is derived from an EMBL/GenBank/DDBJ whole genome shotgun (WGS) entry which is preliminary data.</text>
</comment>
<feature type="domain" description="Amidase" evidence="1">
    <location>
        <begin position="33"/>
        <end position="450"/>
    </location>
</feature>